<proteinExistence type="predicted"/>
<dbReference type="AlphaFoldDB" id="A0A6G7YQE0"/>
<evidence type="ECO:0000313" key="3">
    <source>
        <dbReference type="Proteomes" id="UP000503222"/>
    </source>
</evidence>
<dbReference type="Proteomes" id="UP000503222">
    <property type="component" value="Chromosome"/>
</dbReference>
<accession>A0A6G7YQE0</accession>
<evidence type="ECO:0000313" key="2">
    <source>
        <dbReference type="EMBL" id="QIK78947.1"/>
    </source>
</evidence>
<gene>
    <name evidence="2" type="ORF">G7077_08610</name>
</gene>
<evidence type="ECO:0000256" key="1">
    <source>
        <dbReference type="SAM" id="SignalP"/>
    </source>
</evidence>
<keyword evidence="3" id="KW-1185">Reference proteome</keyword>
<feature type="chain" id="PRO_5026210121" description="UrcA family protein" evidence="1">
    <location>
        <begin position="23"/>
        <end position="98"/>
    </location>
</feature>
<name>A0A6G7YQE0_9SPHN</name>
<organism evidence="2 3">
    <name type="scientific">Sphingomonas piscis</name>
    <dbReference type="NCBI Taxonomy" id="2714943"/>
    <lineage>
        <taxon>Bacteria</taxon>
        <taxon>Pseudomonadati</taxon>
        <taxon>Pseudomonadota</taxon>
        <taxon>Alphaproteobacteria</taxon>
        <taxon>Sphingomonadales</taxon>
        <taxon>Sphingomonadaceae</taxon>
        <taxon>Sphingomonas</taxon>
    </lineage>
</organism>
<dbReference type="EMBL" id="CP049869">
    <property type="protein sequence ID" value="QIK78947.1"/>
    <property type="molecule type" value="Genomic_DNA"/>
</dbReference>
<feature type="signal peptide" evidence="1">
    <location>
        <begin position="1"/>
        <end position="22"/>
    </location>
</feature>
<dbReference type="RefSeq" id="WP_166411338.1">
    <property type="nucleotide sequence ID" value="NZ_CP049869.1"/>
</dbReference>
<protein>
    <recommendedName>
        <fullName evidence="4">UrcA family protein</fullName>
    </recommendedName>
</protein>
<keyword evidence="1" id="KW-0732">Signal</keyword>
<sequence>MQRVAGFGLALIALLVPAAADAQRNRCGDYHRDYKTATAKVADALQKYADCLDNGDPTYDCGSQYAHLRSGQKLLEVSTYNYRNYCRTTGRSRSQLDN</sequence>
<reference evidence="2 3" key="1">
    <citation type="submission" date="2020-03" db="EMBL/GenBank/DDBJ databases">
        <title>Sphingomonas sp. nov., isolated from fish.</title>
        <authorList>
            <person name="Hyun D.-W."/>
            <person name="Bae J.-W."/>
        </authorList>
    </citation>
    <scope>NUCLEOTIDE SEQUENCE [LARGE SCALE GENOMIC DNA]</scope>
    <source>
        <strain evidence="2 3">HDW15B</strain>
    </source>
</reference>
<evidence type="ECO:0008006" key="4">
    <source>
        <dbReference type="Google" id="ProtNLM"/>
    </source>
</evidence>
<dbReference type="KEGG" id="spii:G7077_08610"/>